<evidence type="ECO:0008006" key="4">
    <source>
        <dbReference type="Google" id="ProtNLM"/>
    </source>
</evidence>
<keyword evidence="3" id="KW-1185">Reference proteome</keyword>
<evidence type="ECO:0000313" key="2">
    <source>
        <dbReference type="EMBL" id="TPX71972.1"/>
    </source>
</evidence>
<name>A0A507F774_9FUNG</name>
<dbReference type="OrthoDB" id="2108247at2759"/>
<protein>
    <recommendedName>
        <fullName evidence="4">G-protein coupled receptors family 1 profile domain-containing protein</fullName>
    </recommendedName>
</protein>
<comment type="caution">
    <text evidence="2">The sequence shown here is derived from an EMBL/GenBank/DDBJ whole genome shotgun (WGS) entry which is preliminary data.</text>
</comment>
<evidence type="ECO:0000256" key="1">
    <source>
        <dbReference type="SAM" id="Phobius"/>
    </source>
</evidence>
<accession>A0A507F774</accession>
<feature type="transmembrane region" description="Helical" evidence="1">
    <location>
        <begin position="101"/>
        <end position="129"/>
    </location>
</feature>
<proteinExistence type="predicted"/>
<dbReference type="Proteomes" id="UP000320333">
    <property type="component" value="Unassembled WGS sequence"/>
</dbReference>
<keyword evidence="1" id="KW-0812">Transmembrane</keyword>
<gene>
    <name evidence="2" type="ORF">CcCBS67573_g06013</name>
</gene>
<dbReference type="EMBL" id="QEAP01000237">
    <property type="protein sequence ID" value="TPX71972.1"/>
    <property type="molecule type" value="Genomic_DNA"/>
</dbReference>
<feature type="transmembrane region" description="Helical" evidence="1">
    <location>
        <begin position="56"/>
        <end position="81"/>
    </location>
</feature>
<keyword evidence="1" id="KW-0472">Membrane</keyword>
<sequence>MANTTGIRIDPLYQGFEHAELFIIGIFVGAPLEVCLGALLLRWTRPKKAHQPKRQIAPILLDLVNVFGVAYQVSNLIVLFLDETTCVPFYIFNNMMSQLFFIFSDMFFLFITYLMSDFSSWVLSFAILLTFNRVGWGIADVAYSGGLFILEDSSCIYSQNIITGTAYPLSDMAADLFSTAVMVHVVIHKLRVHSNVSINLVTRNGIRSATITAISTFAMWAISVWEDQFYLTLMYNAQIYVIARCVNYDTLFDEQLSKRLNQKSKALAAVDKAKETLTESKRPRRHTLEAGLLPARNPFG</sequence>
<keyword evidence="1" id="KW-1133">Transmembrane helix</keyword>
<evidence type="ECO:0000313" key="3">
    <source>
        <dbReference type="Proteomes" id="UP000320333"/>
    </source>
</evidence>
<feature type="transmembrane region" description="Helical" evidence="1">
    <location>
        <begin position="21"/>
        <end position="44"/>
    </location>
</feature>
<organism evidence="2 3">
    <name type="scientific">Chytriomyces confervae</name>
    <dbReference type="NCBI Taxonomy" id="246404"/>
    <lineage>
        <taxon>Eukaryota</taxon>
        <taxon>Fungi</taxon>
        <taxon>Fungi incertae sedis</taxon>
        <taxon>Chytridiomycota</taxon>
        <taxon>Chytridiomycota incertae sedis</taxon>
        <taxon>Chytridiomycetes</taxon>
        <taxon>Chytridiales</taxon>
        <taxon>Chytriomycetaceae</taxon>
        <taxon>Chytriomyces</taxon>
    </lineage>
</organism>
<dbReference type="AlphaFoldDB" id="A0A507F774"/>
<reference evidence="2 3" key="1">
    <citation type="journal article" date="2019" name="Sci. Rep.">
        <title>Comparative genomics of chytrid fungi reveal insights into the obligate biotrophic and pathogenic lifestyle of Synchytrium endobioticum.</title>
        <authorList>
            <person name="van de Vossenberg B.T.L.H."/>
            <person name="Warris S."/>
            <person name="Nguyen H.D.T."/>
            <person name="van Gent-Pelzer M.P.E."/>
            <person name="Joly D.L."/>
            <person name="van de Geest H.C."/>
            <person name="Bonants P.J.M."/>
            <person name="Smith D.S."/>
            <person name="Levesque C.A."/>
            <person name="van der Lee T.A.J."/>
        </authorList>
    </citation>
    <scope>NUCLEOTIDE SEQUENCE [LARGE SCALE GENOMIC DNA]</scope>
    <source>
        <strain evidence="2 3">CBS 675.73</strain>
    </source>
</reference>